<dbReference type="STRING" id="644352.J3PBP2"/>
<dbReference type="PANTHER" id="PTHR24148:SF73">
    <property type="entry name" value="HET DOMAIN PROTEIN (AFU_ORTHOLOGUE AFUA_8G01020)"/>
    <property type="match status" value="1"/>
</dbReference>
<name>J3PBP2_GAET3</name>
<evidence type="ECO:0000259" key="2">
    <source>
        <dbReference type="Pfam" id="PF06985"/>
    </source>
</evidence>
<evidence type="ECO:0000313" key="5">
    <source>
        <dbReference type="Proteomes" id="UP000006039"/>
    </source>
</evidence>
<organism evidence="3">
    <name type="scientific">Gaeumannomyces tritici (strain R3-111a-1)</name>
    <name type="common">Wheat and barley take-all root rot fungus</name>
    <name type="synonym">Gaeumannomyces graminis var. tritici</name>
    <dbReference type="NCBI Taxonomy" id="644352"/>
    <lineage>
        <taxon>Eukaryota</taxon>
        <taxon>Fungi</taxon>
        <taxon>Dikarya</taxon>
        <taxon>Ascomycota</taxon>
        <taxon>Pezizomycotina</taxon>
        <taxon>Sordariomycetes</taxon>
        <taxon>Sordariomycetidae</taxon>
        <taxon>Magnaporthales</taxon>
        <taxon>Magnaporthaceae</taxon>
        <taxon>Gaeumannomyces</taxon>
    </lineage>
</organism>
<dbReference type="InterPro" id="IPR010730">
    <property type="entry name" value="HET"/>
</dbReference>
<reference evidence="3" key="2">
    <citation type="submission" date="2010-07" db="EMBL/GenBank/DDBJ databases">
        <authorList>
            <consortium name="The Broad Institute Genome Sequencing Platform"/>
            <consortium name="Broad Institute Genome Sequencing Center for Infectious Disease"/>
            <person name="Ma L.-J."/>
            <person name="Dead R."/>
            <person name="Young S."/>
            <person name="Zeng Q."/>
            <person name="Koehrsen M."/>
            <person name="Alvarado L."/>
            <person name="Berlin A."/>
            <person name="Chapman S.B."/>
            <person name="Chen Z."/>
            <person name="Freedman E."/>
            <person name="Gellesch M."/>
            <person name="Goldberg J."/>
            <person name="Griggs A."/>
            <person name="Gujja S."/>
            <person name="Heilman E.R."/>
            <person name="Heiman D."/>
            <person name="Hepburn T."/>
            <person name="Howarth C."/>
            <person name="Jen D."/>
            <person name="Larson L."/>
            <person name="Mehta T."/>
            <person name="Neiman D."/>
            <person name="Pearson M."/>
            <person name="Roberts A."/>
            <person name="Saif S."/>
            <person name="Shea T."/>
            <person name="Shenoy N."/>
            <person name="Sisk P."/>
            <person name="Stolte C."/>
            <person name="Sykes S."/>
            <person name="Walk T."/>
            <person name="White J."/>
            <person name="Yandava C."/>
            <person name="Haas B."/>
            <person name="Nusbaum C."/>
            <person name="Birren B."/>
        </authorList>
    </citation>
    <scope>NUCLEOTIDE SEQUENCE</scope>
    <source>
        <strain evidence="3">R3-111a-1</strain>
    </source>
</reference>
<keyword evidence="5" id="KW-1185">Reference proteome</keyword>
<dbReference type="EMBL" id="GL385400">
    <property type="protein sequence ID" value="EJT71659.1"/>
    <property type="molecule type" value="Genomic_DNA"/>
</dbReference>
<dbReference type="Pfam" id="PF06985">
    <property type="entry name" value="HET"/>
    <property type="match status" value="1"/>
</dbReference>
<evidence type="ECO:0000313" key="3">
    <source>
        <dbReference type="EMBL" id="EJT71659.1"/>
    </source>
</evidence>
<dbReference type="eggNOG" id="ENOG502SSWZ">
    <property type="taxonomic scope" value="Eukaryota"/>
</dbReference>
<dbReference type="VEuPathDB" id="FungiDB:GGTG_10913"/>
<feature type="region of interest" description="Disordered" evidence="1">
    <location>
        <begin position="341"/>
        <end position="360"/>
    </location>
</feature>
<reference evidence="4" key="4">
    <citation type="journal article" date="2015" name="G3 (Bethesda)">
        <title>Genome sequences of three phytopathogenic species of the Magnaporthaceae family of fungi.</title>
        <authorList>
            <person name="Okagaki L.H."/>
            <person name="Nunes C.C."/>
            <person name="Sailsbery J."/>
            <person name="Clay B."/>
            <person name="Brown D."/>
            <person name="John T."/>
            <person name="Oh Y."/>
            <person name="Young N."/>
            <person name="Fitzgerald M."/>
            <person name="Haas B.J."/>
            <person name="Zeng Q."/>
            <person name="Young S."/>
            <person name="Adiconis X."/>
            <person name="Fan L."/>
            <person name="Levin J.Z."/>
            <person name="Mitchell T.K."/>
            <person name="Okubara P.A."/>
            <person name="Farman M.L."/>
            <person name="Kohn L.M."/>
            <person name="Birren B."/>
            <person name="Ma L.-J."/>
            <person name="Dean R.A."/>
        </authorList>
    </citation>
    <scope>NUCLEOTIDE SEQUENCE</scope>
    <source>
        <strain evidence="4">R3-111a-1</strain>
    </source>
</reference>
<dbReference type="RefSeq" id="XP_009227056.1">
    <property type="nucleotide sequence ID" value="XM_009228792.1"/>
</dbReference>
<gene>
    <name evidence="4" type="primary">20351371</name>
    <name evidence="3" type="ORF">GGTG_10913</name>
</gene>
<dbReference type="HOGENOM" id="CLU_004184_7_2_1"/>
<evidence type="ECO:0000313" key="4">
    <source>
        <dbReference type="EnsemblFungi" id="EJT71659"/>
    </source>
</evidence>
<dbReference type="EnsemblFungi" id="EJT71659">
    <property type="protein sequence ID" value="EJT71659"/>
    <property type="gene ID" value="GGTG_10913"/>
</dbReference>
<feature type="domain" description="Heterokaryon incompatibility" evidence="2">
    <location>
        <begin position="41"/>
        <end position="184"/>
    </location>
</feature>
<dbReference type="AlphaFoldDB" id="J3PBP2"/>
<reference evidence="5" key="1">
    <citation type="submission" date="2010-07" db="EMBL/GenBank/DDBJ databases">
        <title>The genome sequence of Gaeumannomyces graminis var. tritici strain R3-111a-1.</title>
        <authorList>
            <consortium name="The Broad Institute Genome Sequencing Platform"/>
            <person name="Ma L.-J."/>
            <person name="Dead R."/>
            <person name="Young S."/>
            <person name="Zeng Q."/>
            <person name="Koehrsen M."/>
            <person name="Alvarado L."/>
            <person name="Berlin A."/>
            <person name="Chapman S.B."/>
            <person name="Chen Z."/>
            <person name="Freedman E."/>
            <person name="Gellesch M."/>
            <person name="Goldberg J."/>
            <person name="Griggs A."/>
            <person name="Gujja S."/>
            <person name="Heilman E.R."/>
            <person name="Heiman D."/>
            <person name="Hepburn T."/>
            <person name="Howarth C."/>
            <person name="Jen D."/>
            <person name="Larson L."/>
            <person name="Mehta T."/>
            <person name="Neiman D."/>
            <person name="Pearson M."/>
            <person name="Roberts A."/>
            <person name="Saif S."/>
            <person name="Shea T."/>
            <person name="Shenoy N."/>
            <person name="Sisk P."/>
            <person name="Stolte C."/>
            <person name="Sykes S."/>
            <person name="Walk T."/>
            <person name="White J."/>
            <person name="Yandava C."/>
            <person name="Haas B."/>
            <person name="Nusbaum C."/>
            <person name="Birren B."/>
        </authorList>
    </citation>
    <scope>NUCLEOTIDE SEQUENCE [LARGE SCALE GENOMIC DNA]</scope>
    <source>
        <strain evidence="5">R3-111a-1</strain>
    </source>
</reference>
<dbReference type="GeneID" id="20351371"/>
<reference evidence="3" key="3">
    <citation type="submission" date="2010-09" db="EMBL/GenBank/DDBJ databases">
        <title>Annotation of Gaeumannomyces graminis var. tritici R3-111a-1.</title>
        <authorList>
            <consortium name="The Broad Institute Genome Sequencing Platform"/>
            <person name="Ma L.-J."/>
            <person name="Dead R."/>
            <person name="Young S.K."/>
            <person name="Zeng Q."/>
            <person name="Gargeya S."/>
            <person name="Fitzgerald M."/>
            <person name="Haas B."/>
            <person name="Abouelleil A."/>
            <person name="Alvarado L."/>
            <person name="Arachchi H.M."/>
            <person name="Berlin A."/>
            <person name="Brown A."/>
            <person name="Chapman S.B."/>
            <person name="Chen Z."/>
            <person name="Dunbar C."/>
            <person name="Freedman E."/>
            <person name="Gearin G."/>
            <person name="Gellesch M."/>
            <person name="Goldberg J."/>
            <person name="Griggs A."/>
            <person name="Gujja S."/>
            <person name="Heiman D."/>
            <person name="Howarth C."/>
            <person name="Larson L."/>
            <person name="Lui A."/>
            <person name="MacDonald P.J.P."/>
            <person name="Mehta T."/>
            <person name="Montmayeur A."/>
            <person name="Murphy C."/>
            <person name="Neiman D."/>
            <person name="Pearson M."/>
            <person name="Priest M."/>
            <person name="Roberts A."/>
            <person name="Saif S."/>
            <person name="Shea T."/>
            <person name="Shenoy N."/>
            <person name="Sisk P."/>
            <person name="Stolte C."/>
            <person name="Sykes S."/>
            <person name="Yandava C."/>
            <person name="Wortman J."/>
            <person name="Nusbaum C."/>
            <person name="Birren B."/>
        </authorList>
    </citation>
    <scope>NUCLEOTIDE SEQUENCE</scope>
    <source>
        <strain evidence="3">R3-111a-1</strain>
    </source>
</reference>
<dbReference type="Proteomes" id="UP000006039">
    <property type="component" value="Unassembled WGS sequence"/>
</dbReference>
<reference evidence="4" key="5">
    <citation type="submission" date="2018-04" db="UniProtKB">
        <authorList>
            <consortium name="EnsemblFungi"/>
        </authorList>
    </citation>
    <scope>IDENTIFICATION</scope>
    <source>
        <strain evidence="4">R3-111a-1</strain>
    </source>
</reference>
<accession>J3PBP2</accession>
<evidence type="ECO:0000256" key="1">
    <source>
        <dbReference type="SAM" id="MobiDB-lite"/>
    </source>
</evidence>
<dbReference type="InterPro" id="IPR052895">
    <property type="entry name" value="HetReg/Transcr_Mod"/>
</dbReference>
<dbReference type="OrthoDB" id="3553147at2759"/>
<feature type="compositionally biased region" description="Basic and acidic residues" evidence="1">
    <location>
        <begin position="341"/>
        <end position="359"/>
    </location>
</feature>
<protein>
    <recommendedName>
        <fullName evidence="2">Heterokaryon incompatibility domain-containing protein</fullName>
    </recommendedName>
</protein>
<proteinExistence type="predicted"/>
<dbReference type="PANTHER" id="PTHR24148">
    <property type="entry name" value="ANKYRIN REPEAT DOMAIN-CONTAINING PROTEIN 39 HOMOLOG-RELATED"/>
    <property type="match status" value="1"/>
</dbReference>
<sequence length="788" mass="88963">MYSPLDETARQIRLLRLYPAGPDDSLEVEIYISSLEENPVYEALSYVWGDPSENPDSEPTEICIRGTGKWTVTPNLRGALTTLRHQTTEPRTLWVDALCIDQSNKNERSSQVRVMRDIYAQASRVVVWLGSGRRGPEVREAVELFTGEADDVHWSDPRVHGHTMGALFLLLVHKWWLRIWTLQEAVVARRVVFVQDGLEIEGDLMRRLRERCNRHHADGCCYPAAAAVEDGPAGRSSNEEIHGHMSLHFEKLGAVVEMQRQMGDPRRSAALDLPTVASRSRGRDATDPRDKVYGVLGLCAGVSTDWVDYNLSIEDTYITAARESIRLSGMLDVLSHAFPETEHNNDDDERHFPPADERVPSQVSVPTWVPDWSRKYLQVQNLLVVWDYVHPIRQSWAACGKHLAQVDMIPKGAPVPRALAVSGLMLDTIERIGRPRIWWHQGDEKIFAAWRKLSGVDRDPLAGYPAGGSVLDAYWRTLCLDKSHQEADEDKTFQEADGGRDAFFHGEWWFKQMLTARDLPDPRGEATSYRQTMYDQHIRNRTVGRAFFVSARGYFGLAPAGAVSGDCIYVLAGGRPAYVLRPLEVPTPQGDCDSVPAMTLFRLDMYFLPNGTWDDCMRHYRTERDARGSYTTQAEAAESSAAAKSTAETARIPGLVPSYARHDMERFEYHAVIYICDADDWRGGDNETITRLEFEPLSREDYERYNKCPDGGGHEPDVLPETAVVVEAISRLSPGFEKPTPARPRQAGFAGTSTEMHHMSAGMRERVPYEHDGASEWLIARDNGWTHW</sequence>